<evidence type="ECO:0000313" key="2">
    <source>
        <dbReference type="EMBL" id="MFD2834613.1"/>
    </source>
</evidence>
<evidence type="ECO:0000256" key="1">
    <source>
        <dbReference type="SAM" id="SignalP"/>
    </source>
</evidence>
<dbReference type="Pfam" id="PF20230">
    <property type="entry name" value="DUF6588"/>
    <property type="match status" value="1"/>
</dbReference>
<accession>A0ABW5XB42</accession>
<feature type="signal peptide" evidence="1">
    <location>
        <begin position="1"/>
        <end position="21"/>
    </location>
</feature>
<dbReference type="EMBL" id="JBHUOJ010000033">
    <property type="protein sequence ID" value="MFD2834613.1"/>
    <property type="molecule type" value="Genomic_DNA"/>
</dbReference>
<comment type="caution">
    <text evidence="2">The sequence shown here is derived from an EMBL/GenBank/DDBJ whole genome shotgun (WGS) entry which is preliminary data.</text>
</comment>
<proteinExistence type="predicted"/>
<dbReference type="RefSeq" id="WP_251740549.1">
    <property type="nucleotide sequence ID" value="NZ_JBHUOJ010000033.1"/>
</dbReference>
<name>A0ABW5XB42_9FLAO</name>
<sequence>MKRYLYLCVIGILLIPNVTSSQEQTDVDLFIEDMLFLGGSFARPAASSAAYQASAGWFSSATPLEKWKFNVSLQGNALFVPQSKKEFAAGNNNFKILSIMGGERNVLLPTAFGKSTDVQFEGTINYLGQTIEITEFDAIDGIDKGALIYPFAQVSMGLPLGTELAVRALPELAVDGSKFSTYGVGLKHNLTQYFQLKRRRDMFQLALAGSYNLFDVKYEFEQIAVPEVVTLNLIDVHADVWMAEVLASKKYENFEIFGALGVTGSKFDYAFGGTGFGLPLINNAIVALEDSETQFKGDVGFNLYFTNFKVSTMVTAGNFFNLNLGLHFRI</sequence>
<organism evidence="2 3">
    <name type="scientific">Christiangramia antarctica</name>
    <dbReference type="NCBI Taxonomy" id="2058158"/>
    <lineage>
        <taxon>Bacteria</taxon>
        <taxon>Pseudomonadati</taxon>
        <taxon>Bacteroidota</taxon>
        <taxon>Flavobacteriia</taxon>
        <taxon>Flavobacteriales</taxon>
        <taxon>Flavobacteriaceae</taxon>
        <taxon>Christiangramia</taxon>
    </lineage>
</organism>
<dbReference type="InterPro" id="IPR046495">
    <property type="entry name" value="DUF6588"/>
</dbReference>
<protein>
    <submittedName>
        <fullName evidence="2">DUF6588 family protein</fullName>
    </submittedName>
</protein>
<reference evidence="3" key="1">
    <citation type="journal article" date="2019" name="Int. J. Syst. Evol. Microbiol.">
        <title>The Global Catalogue of Microorganisms (GCM) 10K type strain sequencing project: providing services to taxonomists for standard genome sequencing and annotation.</title>
        <authorList>
            <consortium name="The Broad Institute Genomics Platform"/>
            <consortium name="The Broad Institute Genome Sequencing Center for Infectious Disease"/>
            <person name="Wu L."/>
            <person name="Ma J."/>
        </authorList>
    </citation>
    <scope>NUCLEOTIDE SEQUENCE [LARGE SCALE GENOMIC DNA]</scope>
    <source>
        <strain evidence="3">KCTC 52925</strain>
    </source>
</reference>
<keyword evidence="1" id="KW-0732">Signal</keyword>
<keyword evidence="3" id="KW-1185">Reference proteome</keyword>
<dbReference type="Proteomes" id="UP001597438">
    <property type="component" value="Unassembled WGS sequence"/>
</dbReference>
<feature type="chain" id="PRO_5047148682" evidence="1">
    <location>
        <begin position="22"/>
        <end position="330"/>
    </location>
</feature>
<gene>
    <name evidence="2" type="ORF">ACFSYS_15075</name>
</gene>
<evidence type="ECO:0000313" key="3">
    <source>
        <dbReference type="Proteomes" id="UP001597438"/>
    </source>
</evidence>